<dbReference type="PANTHER" id="PTHR43080">
    <property type="entry name" value="CBS DOMAIN-CONTAINING PROTEIN CBSX3, MITOCHONDRIAL"/>
    <property type="match status" value="1"/>
</dbReference>
<evidence type="ECO:0000313" key="5">
    <source>
        <dbReference type="Proteomes" id="UP001589613"/>
    </source>
</evidence>
<sequence>MRVSDLIRKKGSSVVTLPPTATVADLLEALDEHRIGAVVVVDEGGAVTGIASERDVVHHLRGGSGTHSPVTELMTAEVHTCTAGDDLVQLATVMTERRLRHLPVVEDGRLQGIVSIGDVVKARLDALEAERDMLEDYLRR</sequence>
<keyword evidence="1 2" id="KW-0129">CBS domain</keyword>
<dbReference type="InterPro" id="IPR046342">
    <property type="entry name" value="CBS_dom_sf"/>
</dbReference>
<proteinExistence type="predicted"/>
<keyword evidence="5" id="KW-1185">Reference proteome</keyword>
<dbReference type="CDD" id="cd04623">
    <property type="entry name" value="CBS_pair_bac_euk"/>
    <property type="match status" value="1"/>
</dbReference>
<dbReference type="PROSITE" id="PS51371">
    <property type="entry name" value="CBS"/>
    <property type="match status" value="2"/>
</dbReference>
<feature type="domain" description="CBS" evidence="3">
    <location>
        <begin position="74"/>
        <end position="130"/>
    </location>
</feature>
<reference evidence="4 5" key="1">
    <citation type="submission" date="2024-09" db="EMBL/GenBank/DDBJ databases">
        <authorList>
            <person name="Sun Q."/>
            <person name="Mori K."/>
        </authorList>
    </citation>
    <scope>NUCLEOTIDE SEQUENCE [LARGE SCALE GENOMIC DNA]</scope>
    <source>
        <strain evidence="4 5">JCM 12763</strain>
    </source>
</reference>
<dbReference type="SMART" id="SM00116">
    <property type="entry name" value="CBS"/>
    <property type="match status" value="2"/>
</dbReference>
<evidence type="ECO:0000256" key="1">
    <source>
        <dbReference type="ARBA" id="ARBA00023122"/>
    </source>
</evidence>
<accession>A0ABV5UYJ6</accession>
<evidence type="ECO:0000313" key="4">
    <source>
        <dbReference type="EMBL" id="MFB9730625.1"/>
    </source>
</evidence>
<dbReference type="InterPro" id="IPR051257">
    <property type="entry name" value="Diverse_CBS-Domain"/>
</dbReference>
<dbReference type="Pfam" id="PF00571">
    <property type="entry name" value="CBS"/>
    <property type="match status" value="2"/>
</dbReference>
<dbReference type="InterPro" id="IPR044725">
    <property type="entry name" value="CBSX3_CBS_dom"/>
</dbReference>
<organism evidence="4 5">
    <name type="scientific">Ornithinimicrobium kibberense</name>
    <dbReference type="NCBI Taxonomy" id="282060"/>
    <lineage>
        <taxon>Bacteria</taxon>
        <taxon>Bacillati</taxon>
        <taxon>Actinomycetota</taxon>
        <taxon>Actinomycetes</taxon>
        <taxon>Micrococcales</taxon>
        <taxon>Ornithinimicrobiaceae</taxon>
        <taxon>Ornithinimicrobium</taxon>
    </lineage>
</organism>
<dbReference type="RefSeq" id="WP_141337416.1">
    <property type="nucleotide sequence ID" value="NZ_JBHMAX010000002.1"/>
</dbReference>
<dbReference type="Proteomes" id="UP001589613">
    <property type="component" value="Unassembled WGS sequence"/>
</dbReference>
<feature type="domain" description="CBS" evidence="3">
    <location>
        <begin position="7"/>
        <end position="70"/>
    </location>
</feature>
<protein>
    <submittedName>
        <fullName evidence="4">CBS domain-containing protein</fullName>
    </submittedName>
</protein>
<dbReference type="EMBL" id="JBHMAX010000002">
    <property type="protein sequence ID" value="MFB9730625.1"/>
    <property type="molecule type" value="Genomic_DNA"/>
</dbReference>
<dbReference type="PANTHER" id="PTHR43080:SF2">
    <property type="entry name" value="CBS DOMAIN-CONTAINING PROTEIN"/>
    <property type="match status" value="1"/>
</dbReference>
<dbReference type="InterPro" id="IPR000644">
    <property type="entry name" value="CBS_dom"/>
</dbReference>
<evidence type="ECO:0000256" key="2">
    <source>
        <dbReference type="PROSITE-ProRule" id="PRU00703"/>
    </source>
</evidence>
<dbReference type="SUPFAM" id="SSF54631">
    <property type="entry name" value="CBS-domain pair"/>
    <property type="match status" value="1"/>
</dbReference>
<dbReference type="Gene3D" id="3.10.580.10">
    <property type="entry name" value="CBS-domain"/>
    <property type="match status" value="1"/>
</dbReference>
<gene>
    <name evidence="4" type="ORF">ACFFN0_01035</name>
</gene>
<name>A0ABV5UYJ6_9MICO</name>
<evidence type="ECO:0000259" key="3">
    <source>
        <dbReference type="PROSITE" id="PS51371"/>
    </source>
</evidence>
<comment type="caution">
    <text evidence="4">The sequence shown here is derived from an EMBL/GenBank/DDBJ whole genome shotgun (WGS) entry which is preliminary data.</text>
</comment>